<name>A0AAP2G340_9BACT</name>
<keyword evidence="2" id="KW-1185">Reference proteome</keyword>
<evidence type="ECO:0000313" key="1">
    <source>
        <dbReference type="EMBL" id="MBS9522666.1"/>
    </source>
</evidence>
<reference evidence="1 2" key="1">
    <citation type="submission" date="2021-05" db="EMBL/GenBank/DDBJ databases">
        <authorList>
            <person name="Zhang Z.D."/>
            <person name="Osman G."/>
        </authorList>
    </citation>
    <scope>NUCLEOTIDE SEQUENCE [LARGE SCALE GENOMIC DNA]</scope>
    <source>
        <strain evidence="1 2">KCTC 32217</strain>
    </source>
</reference>
<comment type="caution">
    <text evidence="1">The sequence shown here is derived from an EMBL/GenBank/DDBJ whole genome shotgun (WGS) entry which is preliminary data.</text>
</comment>
<evidence type="ECO:0000313" key="2">
    <source>
        <dbReference type="Proteomes" id="UP001319104"/>
    </source>
</evidence>
<sequence length="137" mass="15282">MNTLEKLKEITADLESDEMMAVDAQGKKYTLEQASKAGVNVTITSSKNSALVSFKNAFGIDLSDNKELNQLNKLLGAVTGGGSATGGKRKRLTDDEKRELIKDWHDNQKKYANKADFSKKNNVSYQSFLQWEKQFGE</sequence>
<dbReference type="Proteomes" id="UP001319104">
    <property type="component" value="Unassembled WGS sequence"/>
</dbReference>
<protein>
    <submittedName>
        <fullName evidence="1">Uncharacterized protein</fullName>
    </submittedName>
</protein>
<dbReference type="EMBL" id="JAHCMY010000001">
    <property type="protein sequence ID" value="MBS9522666.1"/>
    <property type="molecule type" value="Genomic_DNA"/>
</dbReference>
<dbReference type="RefSeq" id="WP_213943559.1">
    <property type="nucleotide sequence ID" value="NZ_JAHBGI010000004.1"/>
</dbReference>
<dbReference type="AlphaFoldDB" id="A0AAP2G340"/>
<accession>A0AAP2G340</accession>
<organism evidence="1 2">
    <name type="scientific">Litoribacter ruber</name>
    <dbReference type="NCBI Taxonomy" id="702568"/>
    <lineage>
        <taxon>Bacteria</taxon>
        <taxon>Pseudomonadati</taxon>
        <taxon>Bacteroidota</taxon>
        <taxon>Cytophagia</taxon>
        <taxon>Cytophagales</taxon>
        <taxon>Cyclobacteriaceae</taxon>
        <taxon>Litoribacter</taxon>
    </lineage>
</organism>
<proteinExistence type="predicted"/>
<gene>
    <name evidence="1" type="ORF">KI659_01445</name>
</gene>